<dbReference type="EMBL" id="SNRY01001556">
    <property type="protein sequence ID" value="KAA6330059.1"/>
    <property type="molecule type" value="Genomic_DNA"/>
</dbReference>
<protein>
    <submittedName>
        <fullName evidence="2">Acyl carrier protein</fullName>
    </submittedName>
</protein>
<dbReference type="Gene3D" id="1.10.1200.10">
    <property type="entry name" value="ACP-like"/>
    <property type="match status" value="1"/>
</dbReference>
<accession>A0A5J4R8M0</accession>
<feature type="domain" description="Carrier" evidence="1">
    <location>
        <begin position="4"/>
        <end position="66"/>
    </location>
</feature>
<name>A0A5J4R8M0_9ZZZZ</name>
<organism evidence="2">
    <name type="scientific">termite gut metagenome</name>
    <dbReference type="NCBI Taxonomy" id="433724"/>
    <lineage>
        <taxon>unclassified sequences</taxon>
        <taxon>metagenomes</taxon>
        <taxon>organismal metagenomes</taxon>
    </lineage>
</organism>
<evidence type="ECO:0000313" key="2">
    <source>
        <dbReference type="EMBL" id="KAA6330059.1"/>
    </source>
</evidence>
<dbReference type="InterPro" id="IPR036736">
    <property type="entry name" value="ACP-like_sf"/>
</dbReference>
<sequence length="73" mass="8640">MNEKIKNVLKKVFGIENVEDNFSQQNCEKWDSLRHLNLVIELEEEFNVSFEPEDIAEMKDIDSIIRKIQALQC</sequence>
<proteinExistence type="predicted"/>
<evidence type="ECO:0000259" key="1">
    <source>
        <dbReference type="Pfam" id="PF00550"/>
    </source>
</evidence>
<comment type="caution">
    <text evidence="2">The sequence shown here is derived from an EMBL/GenBank/DDBJ whole genome shotgun (WGS) entry which is preliminary data.</text>
</comment>
<dbReference type="Pfam" id="PF00550">
    <property type="entry name" value="PP-binding"/>
    <property type="match status" value="1"/>
</dbReference>
<dbReference type="SUPFAM" id="SSF47336">
    <property type="entry name" value="ACP-like"/>
    <property type="match status" value="1"/>
</dbReference>
<gene>
    <name evidence="2" type="ORF">EZS27_021198</name>
</gene>
<dbReference type="InterPro" id="IPR009081">
    <property type="entry name" value="PP-bd_ACP"/>
</dbReference>
<dbReference type="AlphaFoldDB" id="A0A5J4R8M0"/>
<reference evidence="2" key="1">
    <citation type="submission" date="2019-03" db="EMBL/GenBank/DDBJ databases">
        <title>Single cell metagenomics reveals metabolic interactions within the superorganism composed of flagellate Streblomastix strix and complex community of Bacteroidetes bacteria on its surface.</title>
        <authorList>
            <person name="Treitli S.C."/>
            <person name="Kolisko M."/>
            <person name="Husnik F."/>
            <person name="Keeling P."/>
            <person name="Hampl V."/>
        </authorList>
    </citation>
    <scope>NUCLEOTIDE SEQUENCE</scope>
    <source>
        <strain evidence="2">STM</strain>
    </source>
</reference>